<organism evidence="2">
    <name type="scientific">mine drainage metagenome</name>
    <dbReference type="NCBI Taxonomy" id="410659"/>
    <lineage>
        <taxon>unclassified sequences</taxon>
        <taxon>metagenomes</taxon>
        <taxon>ecological metagenomes</taxon>
    </lineage>
</organism>
<evidence type="ECO:0000313" key="2">
    <source>
        <dbReference type="EMBL" id="OIQ90241.1"/>
    </source>
</evidence>
<dbReference type="AlphaFoldDB" id="A0A1J5R2T0"/>
<dbReference type="EMBL" id="MLJW01000299">
    <property type="protein sequence ID" value="OIQ90241.1"/>
    <property type="molecule type" value="Genomic_DNA"/>
</dbReference>
<accession>A0A1J5R2T0</accession>
<gene>
    <name evidence="2" type="ORF">GALL_278720</name>
</gene>
<proteinExistence type="predicted"/>
<evidence type="ECO:0000256" key="1">
    <source>
        <dbReference type="SAM" id="MobiDB-lite"/>
    </source>
</evidence>
<name>A0A1J5R2T0_9ZZZZ</name>
<feature type="region of interest" description="Disordered" evidence="1">
    <location>
        <begin position="1"/>
        <end position="32"/>
    </location>
</feature>
<protein>
    <submittedName>
        <fullName evidence="2">Uncharacterized protein</fullName>
    </submittedName>
</protein>
<comment type="caution">
    <text evidence="2">The sequence shown here is derived from an EMBL/GenBank/DDBJ whole genome shotgun (WGS) entry which is preliminary data.</text>
</comment>
<sequence>MGHTDSAAHSAASGVMGSAKNAASKAQGAIKK</sequence>
<reference evidence="2" key="1">
    <citation type="submission" date="2016-10" db="EMBL/GenBank/DDBJ databases">
        <title>Sequence of Gallionella enrichment culture.</title>
        <authorList>
            <person name="Poehlein A."/>
            <person name="Muehling M."/>
            <person name="Daniel R."/>
        </authorList>
    </citation>
    <scope>NUCLEOTIDE SEQUENCE</scope>
</reference>